<gene>
    <name evidence="2" type="ORF">G6F50_018747</name>
</gene>
<accession>A0A9P6XL70</accession>
<dbReference type="EMBL" id="JAANIU010028054">
    <property type="protein sequence ID" value="KAG1520690.1"/>
    <property type="molecule type" value="Genomic_DNA"/>
</dbReference>
<proteinExistence type="predicted"/>
<evidence type="ECO:0000313" key="3">
    <source>
        <dbReference type="Proteomes" id="UP000740926"/>
    </source>
</evidence>
<comment type="caution">
    <text evidence="2">The sequence shown here is derived from an EMBL/GenBank/DDBJ whole genome shotgun (WGS) entry which is preliminary data.</text>
</comment>
<name>A0A9P6XL70_9FUNG</name>
<feature type="region of interest" description="Disordered" evidence="1">
    <location>
        <begin position="1"/>
        <end position="66"/>
    </location>
</feature>
<dbReference type="Proteomes" id="UP000740926">
    <property type="component" value="Unassembled WGS sequence"/>
</dbReference>
<evidence type="ECO:0000313" key="2">
    <source>
        <dbReference type="EMBL" id="KAG1520690.1"/>
    </source>
</evidence>
<protein>
    <submittedName>
        <fullName evidence="2">Uncharacterized protein</fullName>
    </submittedName>
</protein>
<keyword evidence="3" id="KW-1185">Reference proteome</keyword>
<feature type="compositionally biased region" description="Basic and acidic residues" evidence="1">
    <location>
        <begin position="35"/>
        <end position="51"/>
    </location>
</feature>
<organism evidence="2 3">
    <name type="scientific">Rhizopus delemar</name>
    <dbReference type="NCBI Taxonomy" id="936053"/>
    <lineage>
        <taxon>Eukaryota</taxon>
        <taxon>Fungi</taxon>
        <taxon>Fungi incertae sedis</taxon>
        <taxon>Mucoromycota</taxon>
        <taxon>Mucoromycotina</taxon>
        <taxon>Mucoromycetes</taxon>
        <taxon>Mucorales</taxon>
        <taxon>Mucorineae</taxon>
        <taxon>Rhizopodaceae</taxon>
        <taxon>Rhizopus</taxon>
    </lineage>
</organism>
<dbReference type="AlphaFoldDB" id="A0A9P6XL70"/>
<reference evidence="2 3" key="1">
    <citation type="journal article" date="2020" name="Microb. Genom.">
        <title>Genetic diversity of clinical and environmental Mucorales isolates obtained from an investigation of mucormycosis cases among solid organ transplant recipients.</title>
        <authorList>
            <person name="Nguyen M.H."/>
            <person name="Kaul D."/>
            <person name="Muto C."/>
            <person name="Cheng S.J."/>
            <person name="Richter R.A."/>
            <person name="Bruno V.M."/>
            <person name="Liu G."/>
            <person name="Beyhan S."/>
            <person name="Sundermann A.J."/>
            <person name="Mounaud S."/>
            <person name="Pasculle A.W."/>
            <person name="Nierman W.C."/>
            <person name="Driscoll E."/>
            <person name="Cumbie R."/>
            <person name="Clancy C.J."/>
            <person name="Dupont C.L."/>
        </authorList>
    </citation>
    <scope>NUCLEOTIDE SEQUENCE [LARGE SCALE GENOMIC DNA]</scope>
    <source>
        <strain evidence="2 3">GL24</strain>
    </source>
</reference>
<feature type="compositionally biased region" description="Basic and acidic residues" evidence="1">
    <location>
        <begin position="1"/>
        <end position="10"/>
    </location>
</feature>
<evidence type="ECO:0000256" key="1">
    <source>
        <dbReference type="SAM" id="MobiDB-lite"/>
    </source>
</evidence>
<sequence length="66" mass="7606">MRDHRRDARRATRQQRLVLRPPAGLHRRPAAPPQPREEQGGHRHQDFHDMTIDVSQDEIAGQPAGQ</sequence>